<accession>A0AC58UC44</accession>
<keyword evidence="1" id="KW-1185">Reference proteome</keyword>
<evidence type="ECO:0000313" key="1">
    <source>
        <dbReference type="Proteomes" id="UP000790787"/>
    </source>
</evidence>
<dbReference type="Proteomes" id="UP000790787">
    <property type="component" value="Chromosome 4"/>
</dbReference>
<protein>
    <submittedName>
        <fullName evidence="2">Uncharacterized protein LOC142180039</fullName>
    </submittedName>
</protein>
<evidence type="ECO:0000313" key="2">
    <source>
        <dbReference type="RefSeq" id="XP_075107060.1"/>
    </source>
</evidence>
<proteinExistence type="predicted"/>
<dbReference type="RefSeq" id="XP_075107060.1">
    <property type="nucleotide sequence ID" value="XM_075250959.1"/>
</dbReference>
<gene>
    <name evidence="2" type="primary">LOC142180039</name>
</gene>
<reference evidence="1" key="1">
    <citation type="journal article" date="2014" name="Nat. Commun.">
        <title>The tobacco genome sequence and its comparison with those of tomato and potato.</title>
        <authorList>
            <person name="Sierro N."/>
            <person name="Battey J.N."/>
            <person name="Ouadi S."/>
            <person name="Bakaher N."/>
            <person name="Bovet L."/>
            <person name="Willig A."/>
            <person name="Goepfert S."/>
            <person name="Peitsch M.C."/>
            <person name="Ivanov N.V."/>
        </authorList>
    </citation>
    <scope>NUCLEOTIDE SEQUENCE [LARGE SCALE GENOMIC DNA]</scope>
</reference>
<name>A0AC58UC44_TOBAC</name>
<reference evidence="2" key="2">
    <citation type="submission" date="2025-08" db="UniProtKB">
        <authorList>
            <consortium name="RefSeq"/>
        </authorList>
    </citation>
    <scope>IDENTIFICATION</scope>
    <source>
        <tissue evidence="2">Leaf</tissue>
    </source>
</reference>
<sequence length="152" mass="17737">MGAWRSSGDASCTWTTIVDFIREVAREVLGVTKGYAGDHKGNWWWSREVQEKVEAKKTMYVKLMESADEEEMRTNKEYYKKALKEPKLAVTAVKAAIFERLYEELGGRGSDKKRLWLAKSRERKARDLDQVRCIKDEEGKVLVKGKCIRRMW</sequence>
<organism evidence="1 2">
    <name type="scientific">Nicotiana tabacum</name>
    <name type="common">Common tobacco</name>
    <dbReference type="NCBI Taxonomy" id="4097"/>
    <lineage>
        <taxon>Eukaryota</taxon>
        <taxon>Viridiplantae</taxon>
        <taxon>Streptophyta</taxon>
        <taxon>Embryophyta</taxon>
        <taxon>Tracheophyta</taxon>
        <taxon>Spermatophyta</taxon>
        <taxon>Magnoliopsida</taxon>
        <taxon>eudicotyledons</taxon>
        <taxon>Gunneridae</taxon>
        <taxon>Pentapetalae</taxon>
        <taxon>asterids</taxon>
        <taxon>lamiids</taxon>
        <taxon>Solanales</taxon>
        <taxon>Solanaceae</taxon>
        <taxon>Nicotianoideae</taxon>
        <taxon>Nicotianeae</taxon>
        <taxon>Nicotiana</taxon>
    </lineage>
</organism>